<proteinExistence type="predicted"/>
<evidence type="ECO:0008006" key="2">
    <source>
        <dbReference type="Google" id="ProtNLM"/>
    </source>
</evidence>
<gene>
    <name evidence="1" type="ORF">H4Bulk48357_000001</name>
</gene>
<dbReference type="EMBL" id="MN032951">
    <property type="protein sequence ID" value="QDH86819.1"/>
    <property type="molecule type" value="Genomic_RNA"/>
</dbReference>
<reference evidence="1" key="1">
    <citation type="submission" date="2019-05" db="EMBL/GenBank/DDBJ databases">
        <title>Metatranscriptomic reconstruction reveals RNA viruses with the potential to shape carbon cycling in soil.</title>
        <authorList>
            <person name="Starr E.P."/>
            <person name="Nuccio E."/>
            <person name="Pett-Ridge J."/>
            <person name="Banfield J.F."/>
            <person name="Firestone M.K."/>
        </authorList>
    </citation>
    <scope>NUCLEOTIDE SEQUENCE</scope>
    <source>
        <strain evidence="1">H4_Bulk_48_scaffold_357</strain>
    </source>
</reference>
<accession>A0A514CZN5</accession>
<evidence type="ECO:0000313" key="1">
    <source>
        <dbReference type="EMBL" id="QDH86819.1"/>
    </source>
</evidence>
<name>A0A514CZN5_9VIRU</name>
<protein>
    <recommendedName>
        <fullName evidence="2">Maturation</fullName>
    </recommendedName>
</protein>
<sequence length="414" mass="46902">MKRNFSAVPYSFLDGTTGQMKTWYGFHDDFLMVSANHAYSKKQGRWLSGGPFHVQHVDKTHYVGPQLHWMLNGVHWTGQPHFGYGSPNLPIPMTNAVAQQQSTIAQADAWSYGATGWKRSRPGNPTANVLTSVAETLREGLPRIPLDLFNRLTALIQGKNTWRRLHGTNPGSEYLNGIFGWLPLLNDIKDMYETYRNIDKQLAQIYRDNGKGIHRRREIKNTTTITPIQDTRSSTPFTGGWQNVPPIWTTGSTRLIEVREDIERVWFVGKFRYYIPDIGSSQWKARTTRALFGVNPTPEVIWNLLPWSWLADWFGNVGDVMSNLSSNAVDNLAAEYAYVMRTVETRSRMSSYTTWNDNLLTNREIRSGVMSGEAFSSTIRKTRVVGSPYGFGANFDSFSNYQLGVLAALGISRV</sequence>
<organism evidence="1">
    <name type="scientific">Leviviridae sp</name>
    <dbReference type="NCBI Taxonomy" id="2027243"/>
    <lineage>
        <taxon>Viruses</taxon>
        <taxon>Riboviria</taxon>
        <taxon>Orthornavirae</taxon>
        <taxon>Lenarviricota</taxon>
        <taxon>Leviviricetes</taxon>
        <taxon>Norzivirales</taxon>
        <taxon>Fiersviridae</taxon>
    </lineage>
</organism>